<dbReference type="EMBL" id="JBIAXI010000022">
    <property type="protein sequence ID" value="MFF4777223.1"/>
    <property type="molecule type" value="Genomic_DNA"/>
</dbReference>
<evidence type="ECO:0000313" key="2">
    <source>
        <dbReference type="EMBL" id="MFF4777223.1"/>
    </source>
</evidence>
<dbReference type="PANTHER" id="PTHR35526">
    <property type="entry name" value="ANTI-SIGMA-F FACTOR RSBW-RELATED"/>
    <property type="match status" value="1"/>
</dbReference>
<reference evidence="2 3" key="1">
    <citation type="submission" date="2024-10" db="EMBL/GenBank/DDBJ databases">
        <title>The Natural Products Discovery Center: Release of the First 8490 Sequenced Strains for Exploring Actinobacteria Biosynthetic Diversity.</title>
        <authorList>
            <person name="Kalkreuter E."/>
            <person name="Kautsar S.A."/>
            <person name="Yang D."/>
            <person name="Bader C.D."/>
            <person name="Teijaro C.N."/>
            <person name="Fluegel L."/>
            <person name="Davis C.M."/>
            <person name="Simpson J.R."/>
            <person name="Lauterbach L."/>
            <person name="Steele A.D."/>
            <person name="Gui C."/>
            <person name="Meng S."/>
            <person name="Li G."/>
            <person name="Viehrig K."/>
            <person name="Ye F."/>
            <person name="Su P."/>
            <person name="Kiefer A.F."/>
            <person name="Nichols A."/>
            <person name="Cepeda A.J."/>
            <person name="Yan W."/>
            <person name="Fan B."/>
            <person name="Jiang Y."/>
            <person name="Adhikari A."/>
            <person name="Zheng C.-J."/>
            <person name="Schuster L."/>
            <person name="Cowan T.M."/>
            <person name="Smanski M.J."/>
            <person name="Chevrette M.G."/>
            <person name="De Carvalho L.P.S."/>
            <person name="Shen B."/>
        </authorList>
    </citation>
    <scope>NUCLEOTIDE SEQUENCE [LARGE SCALE GENOMIC DNA]</scope>
    <source>
        <strain evidence="2 3">NPDC001281</strain>
    </source>
</reference>
<name>A0ABW6VDX9_MICFU</name>
<organism evidence="2 3">
    <name type="scientific">Microtetraspora fusca</name>
    <dbReference type="NCBI Taxonomy" id="1997"/>
    <lineage>
        <taxon>Bacteria</taxon>
        <taxon>Bacillati</taxon>
        <taxon>Actinomycetota</taxon>
        <taxon>Actinomycetes</taxon>
        <taxon>Streptosporangiales</taxon>
        <taxon>Streptosporangiaceae</taxon>
        <taxon>Microtetraspora</taxon>
    </lineage>
</organism>
<dbReference type="InterPro" id="IPR050267">
    <property type="entry name" value="Anti-sigma-factor_SerPK"/>
</dbReference>
<keyword evidence="3" id="KW-1185">Reference proteome</keyword>
<comment type="caution">
    <text evidence="2">The sequence shown here is derived from an EMBL/GenBank/DDBJ whole genome shotgun (WGS) entry which is preliminary data.</text>
</comment>
<sequence>MAQAFAHALGLAFGDGGRHAPSPGEGEPDSASWALEGHASCVRRARRLVRDQLGLWGLRDRRGVADPLVTELVGEALRLAGGPMRLSLYLVDDTLRAEVEAEDADARPSSGTCPEAEPLGAGRRGGRVASPARGGADVVDRQALERLACCWGRVHTATGVAVWAEFPSVGRPRHAHDTTRR</sequence>
<dbReference type="PANTHER" id="PTHR35526:SF3">
    <property type="entry name" value="ANTI-SIGMA-F FACTOR RSBW"/>
    <property type="match status" value="1"/>
</dbReference>
<gene>
    <name evidence="2" type="ORF">ACFY05_30645</name>
</gene>
<protein>
    <recommendedName>
        <fullName evidence="4">ATP-binding protein</fullName>
    </recommendedName>
</protein>
<dbReference type="RefSeq" id="WP_387345646.1">
    <property type="nucleotide sequence ID" value="NZ_JBIAXI010000022.1"/>
</dbReference>
<proteinExistence type="predicted"/>
<dbReference type="Proteomes" id="UP001602119">
    <property type="component" value="Unassembled WGS sequence"/>
</dbReference>
<evidence type="ECO:0000313" key="3">
    <source>
        <dbReference type="Proteomes" id="UP001602119"/>
    </source>
</evidence>
<evidence type="ECO:0008006" key="4">
    <source>
        <dbReference type="Google" id="ProtNLM"/>
    </source>
</evidence>
<accession>A0ABW6VDX9</accession>
<feature type="region of interest" description="Disordered" evidence="1">
    <location>
        <begin position="101"/>
        <end position="133"/>
    </location>
</feature>
<evidence type="ECO:0000256" key="1">
    <source>
        <dbReference type="SAM" id="MobiDB-lite"/>
    </source>
</evidence>